<keyword evidence="1" id="KW-1133">Transmembrane helix</keyword>
<reference evidence="2 3" key="1">
    <citation type="submission" date="2018-04" db="EMBL/GenBank/DDBJ databases">
        <title>Genomic Encyclopedia of Archaeal and Bacterial Type Strains, Phase II (KMG-II): from individual species to whole genera.</title>
        <authorList>
            <person name="Goeker M."/>
        </authorList>
    </citation>
    <scope>NUCLEOTIDE SEQUENCE [LARGE SCALE GENOMIC DNA]</scope>
    <source>
        <strain evidence="2 3">DSM 25731</strain>
    </source>
</reference>
<keyword evidence="1" id="KW-0472">Membrane</keyword>
<dbReference type="RefSeq" id="WP_108116815.1">
    <property type="nucleotide sequence ID" value="NZ_QBKT01000014.1"/>
</dbReference>
<comment type="caution">
    <text evidence="2">The sequence shown here is derived from an EMBL/GenBank/DDBJ whole genome shotgun (WGS) entry which is preliminary data.</text>
</comment>
<evidence type="ECO:0000313" key="2">
    <source>
        <dbReference type="EMBL" id="PTX58381.1"/>
    </source>
</evidence>
<dbReference type="AlphaFoldDB" id="A0A2T6BQL4"/>
<dbReference type="Proteomes" id="UP000244090">
    <property type="component" value="Unassembled WGS sequence"/>
</dbReference>
<keyword evidence="1" id="KW-0812">Transmembrane</keyword>
<gene>
    <name evidence="2" type="ORF">C8N46_11426</name>
</gene>
<sequence length="236" mass="26740">MKKIAKILGKFLLGIVITLLIVFTVLYLAYNEPVPQVSDSSKADVLARQMLTALNYDAYQNTRYLSWTFPGGHHYVWDKDQYNVEVSWSDVQVQLNLKKPNTSTVTINGKPYTNNDKTDYIETALSYFHNDSFWVVAPYKVFDEGVTRSIAKNEAGEEGLLVTYTSGGTTPGDSYLWHLDENGRPKGYQMWVDIIPIGGLYASWDNWQPMESGISLATLHSLLVLDIDIENLKAWN</sequence>
<dbReference type="OrthoDB" id="933657at2"/>
<evidence type="ECO:0000256" key="1">
    <source>
        <dbReference type="SAM" id="Phobius"/>
    </source>
</evidence>
<accession>A0A2T6BQL4</accession>
<evidence type="ECO:0000313" key="3">
    <source>
        <dbReference type="Proteomes" id="UP000244090"/>
    </source>
</evidence>
<feature type="transmembrane region" description="Helical" evidence="1">
    <location>
        <begin position="12"/>
        <end position="30"/>
    </location>
</feature>
<organism evidence="2 3">
    <name type="scientific">Kordia periserrulae</name>
    <dbReference type="NCBI Taxonomy" id="701523"/>
    <lineage>
        <taxon>Bacteria</taxon>
        <taxon>Pseudomonadati</taxon>
        <taxon>Bacteroidota</taxon>
        <taxon>Flavobacteriia</taxon>
        <taxon>Flavobacteriales</taxon>
        <taxon>Flavobacteriaceae</taxon>
        <taxon>Kordia</taxon>
    </lineage>
</organism>
<proteinExistence type="predicted"/>
<dbReference type="EMBL" id="QBKT01000014">
    <property type="protein sequence ID" value="PTX58381.1"/>
    <property type="molecule type" value="Genomic_DNA"/>
</dbReference>
<name>A0A2T6BQL4_9FLAO</name>
<protein>
    <submittedName>
        <fullName evidence="2">Uncharacterized protein</fullName>
    </submittedName>
</protein>
<keyword evidence="3" id="KW-1185">Reference proteome</keyword>